<name>A0A5S3PLY0_9RHOB</name>
<dbReference type="AlphaFoldDB" id="A0A5S3PLY0"/>
<dbReference type="Proteomes" id="UP000309550">
    <property type="component" value="Unassembled WGS sequence"/>
</dbReference>
<dbReference type="OrthoDB" id="9816309at2"/>
<comment type="caution">
    <text evidence="2">The sequence shown here is derived from an EMBL/GenBank/DDBJ whole genome shotgun (WGS) entry which is preliminary data.</text>
</comment>
<evidence type="ECO:0000313" key="3">
    <source>
        <dbReference type="Proteomes" id="UP000309550"/>
    </source>
</evidence>
<dbReference type="Gene3D" id="3.30.450.40">
    <property type="match status" value="1"/>
</dbReference>
<proteinExistence type="predicted"/>
<evidence type="ECO:0000259" key="1">
    <source>
        <dbReference type="Pfam" id="PF01590"/>
    </source>
</evidence>
<dbReference type="InterPro" id="IPR029016">
    <property type="entry name" value="GAF-like_dom_sf"/>
</dbReference>
<dbReference type="PANTHER" id="PTHR43102">
    <property type="entry name" value="SLR1143 PROTEIN"/>
    <property type="match status" value="1"/>
</dbReference>
<dbReference type="PANTHER" id="PTHR43102:SF2">
    <property type="entry name" value="GAF DOMAIN-CONTAINING PROTEIN"/>
    <property type="match status" value="1"/>
</dbReference>
<organism evidence="2 3">
    <name type="scientific">Sulfitobacter sabulilitoris</name>
    <dbReference type="NCBI Taxonomy" id="2562655"/>
    <lineage>
        <taxon>Bacteria</taxon>
        <taxon>Pseudomonadati</taxon>
        <taxon>Pseudomonadota</taxon>
        <taxon>Alphaproteobacteria</taxon>
        <taxon>Rhodobacterales</taxon>
        <taxon>Roseobacteraceae</taxon>
        <taxon>Sulfitobacter</taxon>
    </lineage>
</organism>
<reference evidence="2 3" key="1">
    <citation type="submission" date="2019-05" db="EMBL/GenBank/DDBJ databases">
        <title>Sulfitobacter sabulilitoris sp. nov., isolated from a marine sand.</title>
        <authorList>
            <person name="Yoon J.-H."/>
        </authorList>
    </citation>
    <scope>NUCLEOTIDE SEQUENCE [LARGE SCALE GENOMIC DNA]</scope>
    <source>
        <strain evidence="2 3">HSMS-29</strain>
    </source>
</reference>
<dbReference type="EMBL" id="VANS01000001">
    <property type="protein sequence ID" value="TMM55409.1"/>
    <property type="molecule type" value="Genomic_DNA"/>
</dbReference>
<sequence length="183" mass="20245">MSAPCRRWFTLRYLRSVPCRRFRVRSATRSKERAPVINVADRIETAPTLERLVKATNDVLGAVGVLVTRVTNTRQIVLANSGIALPATLASWQPLSHSICQHAVAMDFPLAIDDTITHPLLQGNSAFSDLRVAAYLGAPVHDRRGKATGAICALEVRQRRWTQENIDTIRQAAAVADRLIQRA</sequence>
<gene>
    <name evidence="2" type="ORF">FDT80_07620</name>
</gene>
<protein>
    <submittedName>
        <fullName evidence="2">GAF domain-containing protein</fullName>
    </submittedName>
</protein>
<keyword evidence="3" id="KW-1185">Reference proteome</keyword>
<dbReference type="Pfam" id="PF01590">
    <property type="entry name" value="GAF"/>
    <property type="match status" value="1"/>
</dbReference>
<evidence type="ECO:0000313" key="2">
    <source>
        <dbReference type="EMBL" id="TMM55409.1"/>
    </source>
</evidence>
<dbReference type="InterPro" id="IPR003018">
    <property type="entry name" value="GAF"/>
</dbReference>
<feature type="domain" description="GAF" evidence="1">
    <location>
        <begin position="48"/>
        <end position="174"/>
    </location>
</feature>
<dbReference type="SUPFAM" id="SSF55781">
    <property type="entry name" value="GAF domain-like"/>
    <property type="match status" value="1"/>
</dbReference>
<accession>A0A5S3PLY0</accession>